<dbReference type="EMBL" id="CM056820">
    <property type="protein sequence ID" value="KAJ8616436.1"/>
    <property type="molecule type" value="Genomic_DNA"/>
</dbReference>
<gene>
    <name evidence="1" type="ORF">MRB53_035808</name>
</gene>
<sequence>MAQEEQRCSNSSSGGGGGGSRSSKKAKQKKIPQRGLGVAQLERMRMEEQQKKATSACIVLPLPQQHHQQASIPFPLPQHHHQQPSNPFPLPPLSTDLSPIFTSSMPVSGLDLYSPAPPTPPPFPHDVNTHLSFPPMWSSTDFSHDGLHEGRKMEPMFPFRPPPLLHNDPNSFWRSSMQRKQNQQHLPQPSSMVNVSPSPPSSSGVNNLQMEPPSNQSYRSNSMPPWPEEERMVGMKRPWPFSVDDTFQFHCKLPPLDPSYRRWDESSCGNDVFNMGLREGFSSSNTIRATDDMNLNKTDGRFLSLGPPAASSNLKSKQPISFPSAHHSEFDLIPFQGSMEYPYMQQQPFYSFLPMRPSSNQTASSDGRVEGADGSVDLNLKL</sequence>
<protein>
    <submittedName>
        <fullName evidence="1">Uncharacterized protein</fullName>
    </submittedName>
</protein>
<reference evidence="1 2" key="1">
    <citation type="journal article" date="2022" name="Hortic Res">
        <title>A haplotype resolved chromosomal level avocado genome allows analysis of novel avocado genes.</title>
        <authorList>
            <person name="Nath O."/>
            <person name="Fletcher S.J."/>
            <person name="Hayward A."/>
            <person name="Shaw L.M."/>
            <person name="Masouleh A.K."/>
            <person name="Furtado A."/>
            <person name="Henry R.J."/>
            <person name="Mitter N."/>
        </authorList>
    </citation>
    <scope>NUCLEOTIDE SEQUENCE [LARGE SCALE GENOMIC DNA]</scope>
    <source>
        <strain evidence="2">cv. Hass</strain>
    </source>
</reference>
<organism evidence="1 2">
    <name type="scientific">Persea americana</name>
    <name type="common">Avocado</name>
    <dbReference type="NCBI Taxonomy" id="3435"/>
    <lineage>
        <taxon>Eukaryota</taxon>
        <taxon>Viridiplantae</taxon>
        <taxon>Streptophyta</taxon>
        <taxon>Embryophyta</taxon>
        <taxon>Tracheophyta</taxon>
        <taxon>Spermatophyta</taxon>
        <taxon>Magnoliopsida</taxon>
        <taxon>Magnoliidae</taxon>
        <taxon>Laurales</taxon>
        <taxon>Lauraceae</taxon>
        <taxon>Persea</taxon>
    </lineage>
</organism>
<dbReference type="Proteomes" id="UP001234297">
    <property type="component" value="Chromosome 12"/>
</dbReference>
<evidence type="ECO:0000313" key="2">
    <source>
        <dbReference type="Proteomes" id="UP001234297"/>
    </source>
</evidence>
<accession>A0ACC2K5N6</accession>
<comment type="caution">
    <text evidence="1">The sequence shown here is derived from an EMBL/GenBank/DDBJ whole genome shotgun (WGS) entry which is preliminary data.</text>
</comment>
<evidence type="ECO:0000313" key="1">
    <source>
        <dbReference type="EMBL" id="KAJ8616436.1"/>
    </source>
</evidence>
<name>A0ACC2K5N6_PERAE</name>
<proteinExistence type="predicted"/>
<keyword evidence="2" id="KW-1185">Reference proteome</keyword>